<reference evidence="2" key="1">
    <citation type="submission" date="2017-11" db="EMBL/GenBank/DDBJ databases">
        <authorList>
            <person name="Lima N.C."/>
            <person name="Parody-Merino A.M."/>
            <person name="Battley P.F."/>
            <person name="Fidler A.E."/>
            <person name="Prosdocimi F."/>
        </authorList>
    </citation>
    <scope>NUCLEOTIDE SEQUENCE [LARGE SCALE GENOMIC DNA]</scope>
</reference>
<evidence type="ECO:0000313" key="1">
    <source>
        <dbReference type="EMBL" id="PKU28176.1"/>
    </source>
</evidence>
<protein>
    <submittedName>
        <fullName evidence="1">Uncharacterized protein</fullName>
    </submittedName>
</protein>
<name>A0A2I0T2Z7_LIMLA</name>
<proteinExistence type="predicted"/>
<evidence type="ECO:0000313" key="2">
    <source>
        <dbReference type="Proteomes" id="UP000233556"/>
    </source>
</evidence>
<accession>A0A2I0T2Z7</accession>
<dbReference type="AlphaFoldDB" id="A0A2I0T2Z7"/>
<dbReference type="Proteomes" id="UP000233556">
    <property type="component" value="Unassembled WGS sequence"/>
</dbReference>
<dbReference type="EMBL" id="KZ522047">
    <property type="protein sequence ID" value="PKU28176.1"/>
    <property type="molecule type" value="Genomic_DNA"/>
</dbReference>
<sequence>MFVYCLCVKRKEILAEPSSQQVLIPQKSSSDLDQLKFFLIANEQIKNHTMRVSSVTVHKRPHLEYCVQLWRPHHGLIGASPMEGHEDDKRAGAPLLSGQVETVEVVQHEEEKSLGRPYSGFPVPKGAYKKDGEGLLMKECSGRTTGRTKDKINMGMANRPGMLVNRDESFSENAKQDKQHWQLI</sequence>
<gene>
    <name evidence="1" type="ORF">llap_21520</name>
</gene>
<organism evidence="1 2">
    <name type="scientific">Limosa lapponica baueri</name>
    <dbReference type="NCBI Taxonomy" id="1758121"/>
    <lineage>
        <taxon>Eukaryota</taxon>
        <taxon>Metazoa</taxon>
        <taxon>Chordata</taxon>
        <taxon>Craniata</taxon>
        <taxon>Vertebrata</taxon>
        <taxon>Euteleostomi</taxon>
        <taxon>Archelosauria</taxon>
        <taxon>Archosauria</taxon>
        <taxon>Dinosauria</taxon>
        <taxon>Saurischia</taxon>
        <taxon>Theropoda</taxon>
        <taxon>Coelurosauria</taxon>
        <taxon>Aves</taxon>
        <taxon>Neognathae</taxon>
        <taxon>Neoaves</taxon>
        <taxon>Charadriiformes</taxon>
        <taxon>Scolopacidae</taxon>
        <taxon>Limosa</taxon>
    </lineage>
</organism>
<reference evidence="2" key="2">
    <citation type="submission" date="2017-12" db="EMBL/GenBank/DDBJ databases">
        <title>Genome sequence of the Bar-tailed Godwit (Limosa lapponica baueri).</title>
        <authorList>
            <person name="Lima N.C.B."/>
            <person name="Parody-Merino A.M."/>
            <person name="Battley P.F."/>
            <person name="Fidler A.E."/>
            <person name="Prosdocimi F."/>
        </authorList>
    </citation>
    <scope>NUCLEOTIDE SEQUENCE [LARGE SCALE GENOMIC DNA]</scope>
</reference>
<keyword evidence="2" id="KW-1185">Reference proteome</keyword>